<dbReference type="SUPFAM" id="SSF53098">
    <property type="entry name" value="Ribonuclease H-like"/>
    <property type="match status" value="1"/>
</dbReference>
<evidence type="ECO:0000313" key="2">
    <source>
        <dbReference type="EMBL" id="KAH1039304.1"/>
    </source>
</evidence>
<dbReference type="InterPro" id="IPR036397">
    <property type="entry name" value="RNaseH_sf"/>
</dbReference>
<keyword evidence="3" id="KW-1185">Reference proteome</keyword>
<accession>A0A9D3UEQ9</accession>
<dbReference type="GO" id="GO:0003676">
    <property type="term" value="F:nucleic acid binding"/>
    <property type="evidence" value="ECO:0007669"/>
    <property type="project" value="InterPro"/>
</dbReference>
<comment type="caution">
    <text evidence="2">The sequence shown here is derived from an EMBL/GenBank/DDBJ whole genome shotgun (WGS) entry which is preliminary data.</text>
</comment>
<gene>
    <name evidence="2" type="ORF">J1N35_041047</name>
</gene>
<dbReference type="Pfam" id="PF13456">
    <property type="entry name" value="RVT_3"/>
    <property type="match status" value="1"/>
</dbReference>
<protein>
    <recommendedName>
        <fullName evidence="1">RNase H type-1 domain-containing protein</fullName>
    </recommendedName>
</protein>
<feature type="domain" description="RNase H type-1" evidence="1">
    <location>
        <begin position="148"/>
        <end position="228"/>
    </location>
</feature>
<dbReference type="EMBL" id="JAIQCV010000012">
    <property type="protein sequence ID" value="KAH1039304.1"/>
    <property type="molecule type" value="Genomic_DNA"/>
</dbReference>
<name>A0A9D3UEQ9_9ROSI</name>
<dbReference type="AlphaFoldDB" id="A0A9D3UEQ9"/>
<dbReference type="GO" id="GO:0004523">
    <property type="term" value="F:RNA-DNA hybrid ribonuclease activity"/>
    <property type="evidence" value="ECO:0007669"/>
    <property type="project" value="InterPro"/>
</dbReference>
<dbReference type="InterPro" id="IPR044730">
    <property type="entry name" value="RNase_H-like_dom_plant"/>
</dbReference>
<proteinExistence type="predicted"/>
<dbReference type="CDD" id="cd06222">
    <property type="entry name" value="RNase_H_like"/>
    <property type="match status" value="1"/>
</dbReference>
<dbReference type="PANTHER" id="PTHR47723">
    <property type="entry name" value="OS05G0353850 PROTEIN"/>
    <property type="match status" value="1"/>
</dbReference>
<organism evidence="2 3">
    <name type="scientific">Gossypium stocksii</name>
    <dbReference type="NCBI Taxonomy" id="47602"/>
    <lineage>
        <taxon>Eukaryota</taxon>
        <taxon>Viridiplantae</taxon>
        <taxon>Streptophyta</taxon>
        <taxon>Embryophyta</taxon>
        <taxon>Tracheophyta</taxon>
        <taxon>Spermatophyta</taxon>
        <taxon>Magnoliopsida</taxon>
        <taxon>eudicotyledons</taxon>
        <taxon>Gunneridae</taxon>
        <taxon>Pentapetalae</taxon>
        <taxon>rosids</taxon>
        <taxon>malvids</taxon>
        <taxon>Malvales</taxon>
        <taxon>Malvaceae</taxon>
        <taxon>Malvoideae</taxon>
        <taxon>Gossypium</taxon>
    </lineage>
</organism>
<dbReference type="Gene3D" id="3.30.420.10">
    <property type="entry name" value="Ribonuclease H-like superfamily/Ribonuclease H"/>
    <property type="match status" value="1"/>
</dbReference>
<evidence type="ECO:0000313" key="3">
    <source>
        <dbReference type="Proteomes" id="UP000828251"/>
    </source>
</evidence>
<dbReference type="InterPro" id="IPR012337">
    <property type="entry name" value="RNaseH-like_sf"/>
</dbReference>
<sequence length="256" mass="29912">MERLGQFIYRDVEENSGNQSSWVRMDHPSYLFFVDELFLFAEAEVDQVHKRKEALLTFGKASGHSVNKQKTTIYFSKNINAHNVANICNILGYHHPEDLGTYLDKHDLWVKVLRSKYKIFETIPEDISRCNCSFIWNSLTKGFGRNIGRHSIEQAELCTIYNGLQYTLRVKRKEVVVETDCDTAIKDILGGPKRHTNRDLVSRIQELCKHDWHVVIKQISRNVNFAPHILVGLMKEFMFGHEFFMHPQLKLLIKFV</sequence>
<dbReference type="InterPro" id="IPR053151">
    <property type="entry name" value="RNase_H-like"/>
</dbReference>
<dbReference type="Proteomes" id="UP000828251">
    <property type="component" value="Unassembled WGS sequence"/>
</dbReference>
<reference evidence="2 3" key="1">
    <citation type="journal article" date="2021" name="Plant Biotechnol. J.">
        <title>Multi-omics assisted identification of the key and species-specific regulatory components of drought-tolerant mechanisms in Gossypium stocksii.</title>
        <authorList>
            <person name="Yu D."/>
            <person name="Ke L."/>
            <person name="Zhang D."/>
            <person name="Wu Y."/>
            <person name="Sun Y."/>
            <person name="Mei J."/>
            <person name="Sun J."/>
            <person name="Sun Y."/>
        </authorList>
    </citation>
    <scope>NUCLEOTIDE SEQUENCE [LARGE SCALE GENOMIC DNA]</scope>
    <source>
        <strain evidence="3">cv. E1</strain>
        <tissue evidence="2">Leaf</tissue>
    </source>
</reference>
<dbReference type="PANTHER" id="PTHR47723:SF19">
    <property type="entry name" value="POLYNUCLEOTIDYL TRANSFERASE, RIBONUCLEASE H-LIKE SUPERFAMILY PROTEIN"/>
    <property type="match status" value="1"/>
</dbReference>
<evidence type="ECO:0000259" key="1">
    <source>
        <dbReference type="Pfam" id="PF13456"/>
    </source>
</evidence>
<dbReference type="InterPro" id="IPR002156">
    <property type="entry name" value="RNaseH_domain"/>
</dbReference>